<reference evidence="3 4" key="1">
    <citation type="submission" date="2024-07" db="EMBL/GenBank/DDBJ databases">
        <title>Section-level genome sequencing and comparative genomics of Aspergillus sections Usti and Cavernicolus.</title>
        <authorList>
            <consortium name="Lawrence Berkeley National Laboratory"/>
            <person name="Nybo J.L."/>
            <person name="Vesth T.C."/>
            <person name="Theobald S."/>
            <person name="Frisvad J.C."/>
            <person name="Larsen T.O."/>
            <person name="Kjaerboelling I."/>
            <person name="Rothschild-Mancinelli K."/>
            <person name="Lyhne E.K."/>
            <person name="Kogle M.E."/>
            <person name="Barry K."/>
            <person name="Clum A."/>
            <person name="Na H."/>
            <person name="Ledsgaard L."/>
            <person name="Lin J."/>
            <person name="Lipzen A."/>
            <person name="Kuo A."/>
            <person name="Riley R."/>
            <person name="Mondo S."/>
            <person name="Labutti K."/>
            <person name="Haridas S."/>
            <person name="Pangalinan J."/>
            <person name="Salamov A.A."/>
            <person name="Simmons B.A."/>
            <person name="Magnuson J.K."/>
            <person name="Chen J."/>
            <person name="Drula E."/>
            <person name="Henrissat B."/>
            <person name="Wiebenga A."/>
            <person name="Lubbers R.J."/>
            <person name="Gomes A.C."/>
            <person name="Makela M.R."/>
            <person name="Stajich J."/>
            <person name="Grigoriev I.V."/>
            <person name="Mortensen U.H."/>
            <person name="De Vries R.P."/>
            <person name="Baker S.E."/>
            <person name="Andersen M.R."/>
        </authorList>
    </citation>
    <scope>NUCLEOTIDE SEQUENCE [LARGE SCALE GENOMIC DNA]</scope>
    <source>
        <strain evidence="3 4">CBS 123904</strain>
    </source>
</reference>
<feature type="compositionally biased region" description="Basic residues" evidence="2">
    <location>
        <begin position="64"/>
        <end position="73"/>
    </location>
</feature>
<proteinExistence type="predicted"/>
<feature type="region of interest" description="Disordered" evidence="2">
    <location>
        <begin position="169"/>
        <end position="227"/>
    </location>
</feature>
<dbReference type="SUPFAM" id="SSF57959">
    <property type="entry name" value="Leucine zipper domain"/>
    <property type="match status" value="1"/>
</dbReference>
<feature type="compositionally biased region" description="Basic and acidic residues" evidence="2">
    <location>
        <begin position="176"/>
        <end position="193"/>
    </location>
</feature>
<dbReference type="Proteomes" id="UP001610446">
    <property type="component" value="Unassembled WGS sequence"/>
</dbReference>
<gene>
    <name evidence="3" type="ORF">BJY01DRAFT_222195</name>
</gene>
<feature type="compositionally biased region" description="Polar residues" evidence="2">
    <location>
        <begin position="1"/>
        <end position="10"/>
    </location>
</feature>
<evidence type="ECO:0000313" key="4">
    <source>
        <dbReference type="Proteomes" id="UP001610446"/>
    </source>
</evidence>
<evidence type="ECO:0000313" key="3">
    <source>
        <dbReference type="EMBL" id="KAL2836313.1"/>
    </source>
</evidence>
<sequence length="466" mass="51831">MLGNNYSLPNPSAFPVPRPANASQLSDDCTLASDILPGAGQTPMMESQPLPPELPGATASSKTNRQRTKRGRPRIPMEEEISPDRRKTQIRRAQRAYRARKEATVVSLNNRIRDLETVVERLNTTFLSFSDEVLKLGLLAANPDLAQKLHQSMEQFLSLTKQAVSIVDDDDDDADNADHEAEDKGNFDLRANHSVESTPFTAPQEERSRPTRQALSYPFQDTQPDPQTEQSYLPFLKQIPLGSIRKAGESGFIQRLSLACMKMGYACLNDPAPNTQMVNQRLALPLRIVTRQSLLEFFHLSLRMGHSYDTSGQLTLPFFTIGGAGMHYLDYRRDYIPENSAVQWGLMNGTTDQGIDYGMGDTWFDCYDVEGYLKENGVIPISELPSSTQPPPRSGSLEGGSRNLRGNIQLQSSSVQNNLLHVPTNKIIDEGALIGLLSRSCVCLGRAPGFRRVEVERFLIQIGTSY</sequence>
<feature type="region of interest" description="Disordered" evidence="2">
    <location>
        <begin position="1"/>
        <end position="88"/>
    </location>
</feature>
<feature type="region of interest" description="Disordered" evidence="2">
    <location>
        <begin position="382"/>
        <end position="402"/>
    </location>
</feature>
<feature type="compositionally biased region" description="Polar residues" evidence="2">
    <location>
        <begin position="211"/>
        <end position="227"/>
    </location>
</feature>
<evidence type="ECO:0008006" key="5">
    <source>
        <dbReference type="Google" id="ProtNLM"/>
    </source>
</evidence>
<dbReference type="EMBL" id="JBFXLU010000181">
    <property type="protein sequence ID" value="KAL2836313.1"/>
    <property type="molecule type" value="Genomic_DNA"/>
</dbReference>
<keyword evidence="4" id="KW-1185">Reference proteome</keyword>
<name>A0ABR4J8C2_9EURO</name>
<comment type="caution">
    <text evidence="3">The sequence shown here is derived from an EMBL/GenBank/DDBJ whole genome shotgun (WGS) entry which is preliminary data.</text>
</comment>
<protein>
    <recommendedName>
        <fullName evidence="5">BZIP domain-containing protein</fullName>
    </recommendedName>
</protein>
<keyword evidence="1" id="KW-0175">Coiled coil</keyword>
<organism evidence="3 4">
    <name type="scientific">Aspergillus pseudoustus</name>
    <dbReference type="NCBI Taxonomy" id="1810923"/>
    <lineage>
        <taxon>Eukaryota</taxon>
        <taxon>Fungi</taxon>
        <taxon>Dikarya</taxon>
        <taxon>Ascomycota</taxon>
        <taxon>Pezizomycotina</taxon>
        <taxon>Eurotiomycetes</taxon>
        <taxon>Eurotiomycetidae</taxon>
        <taxon>Eurotiales</taxon>
        <taxon>Aspergillaceae</taxon>
        <taxon>Aspergillus</taxon>
        <taxon>Aspergillus subgen. Nidulantes</taxon>
    </lineage>
</organism>
<evidence type="ECO:0000256" key="2">
    <source>
        <dbReference type="SAM" id="MobiDB-lite"/>
    </source>
</evidence>
<evidence type="ECO:0000256" key="1">
    <source>
        <dbReference type="SAM" id="Coils"/>
    </source>
</evidence>
<dbReference type="PANTHER" id="PTHR40618">
    <property type="entry name" value="B-ZIP TRANSCRIPTION FACTOR (EUROFUNG)-RELATED"/>
    <property type="match status" value="1"/>
</dbReference>
<dbReference type="PANTHER" id="PTHR40618:SF1">
    <property type="entry name" value="B-ZIP TRANSCRIPTION FACTOR (EUROFUNG)"/>
    <property type="match status" value="1"/>
</dbReference>
<dbReference type="InterPro" id="IPR046347">
    <property type="entry name" value="bZIP_sf"/>
</dbReference>
<accession>A0ABR4J8C2</accession>
<dbReference type="Gene3D" id="1.20.5.170">
    <property type="match status" value="1"/>
</dbReference>
<feature type="coiled-coil region" evidence="1">
    <location>
        <begin position="98"/>
        <end position="125"/>
    </location>
</feature>